<protein>
    <submittedName>
        <fullName evidence="2">Uncharacterized protein</fullName>
    </submittedName>
</protein>
<evidence type="ECO:0000313" key="2">
    <source>
        <dbReference type="EMBL" id="MBK1840184.1"/>
    </source>
</evidence>
<evidence type="ECO:0000256" key="1">
    <source>
        <dbReference type="SAM" id="MobiDB-lite"/>
    </source>
</evidence>
<sequence length="213" mass="21702">MAPIMVEALLGAVDRARERAGFLSVEAVAALADDGVLVLDPFSTLVSPGVALAGGVTLWPGTIIQATEGGEVTVGSGTRLFPGTRIVAAGGRVTIGAETEIGEEGGFTIKADHPGCLIEIGSHARLLGGGSLALANHIGDGAQVLGPIRMQDCRLQSGGSHRDPDPDRRGGVLKGSGVARGLTVPTGMVIQAFGLFGEAPLRPQSFFHPKPRA</sequence>
<feature type="region of interest" description="Disordered" evidence="1">
    <location>
        <begin position="156"/>
        <end position="176"/>
    </location>
</feature>
<dbReference type="InterPro" id="IPR011004">
    <property type="entry name" value="Trimer_LpxA-like_sf"/>
</dbReference>
<name>A0ABS1F9U8_9PROT</name>
<dbReference type="Gene3D" id="2.160.10.10">
    <property type="entry name" value="Hexapeptide repeat proteins"/>
    <property type="match status" value="1"/>
</dbReference>
<proteinExistence type="predicted"/>
<comment type="caution">
    <text evidence="2">The sequence shown here is derived from an EMBL/GenBank/DDBJ whole genome shotgun (WGS) entry which is preliminary data.</text>
</comment>
<feature type="compositionally biased region" description="Basic and acidic residues" evidence="1">
    <location>
        <begin position="160"/>
        <end position="170"/>
    </location>
</feature>
<dbReference type="EMBL" id="JAENHM010000060">
    <property type="protein sequence ID" value="MBK1840184.1"/>
    <property type="molecule type" value="Genomic_DNA"/>
</dbReference>
<dbReference type="SUPFAM" id="SSF51161">
    <property type="entry name" value="Trimeric LpxA-like enzymes"/>
    <property type="match status" value="1"/>
</dbReference>
<gene>
    <name evidence="2" type="ORF">JHL17_22510</name>
</gene>
<reference evidence="3" key="1">
    <citation type="submission" date="2021-01" db="EMBL/GenBank/DDBJ databases">
        <title>Genome public.</title>
        <authorList>
            <person name="Liu C."/>
            <person name="Sun Q."/>
        </authorList>
    </citation>
    <scope>NUCLEOTIDE SEQUENCE [LARGE SCALE GENOMIC DNA]</scope>
    <source>
        <strain evidence="3">YIM B02556</strain>
    </source>
</reference>
<organism evidence="2 3">
    <name type="scientific">Azospirillum endophyticum</name>
    <dbReference type="NCBI Taxonomy" id="2800326"/>
    <lineage>
        <taxon>Bacteria</taxon>
        <taxon>Pseudomonadati</taxon>
        <taxon>Pseudomonadota</taxon>
        <taxon>Alphaproteobacteria</taxon>
        <taxon>Rhodospirillales</taxon>
        <taxon>Azospirillaceae</taxon>
        <taxon>Azospirillum</taxon>
    </lineage>
</organism>
<accession>A0ABS1F9U8</accession>
<evidence type="ECO:0000313" key="3">
    <source>
        <dbReference type="Proteomes" id="UP000652760"/>
    </source>
</evidence>
<keyword evidence="3" id="KW-1185">Reference proteome</keyword>
<dbReference type="Proteomes" id="UP000652760">
    <property type="component" value="Unassembled WGS sequence"/>
</dbReference>